<dbReference type="Proteomes" id="UP001367508">
    <property type="component" value="Unassembled WGS sequence"/>
</dbReference>
<gene>
    <name evidence="2" type="ORF">VNO77_35875</name>
</gene>
<evidence type="ECO:0000313" key="3">
    <source>
        <dbReference type="Proteomes" id="UP001367508"/>
    </source>
</evidence>
<evidence type="ECO:0000256" key="1">
    <source>
        <dbReference type="ARBA" id="ARBA00006974"/>
    </source>
</evidence>
<protein>
    <submittedName>
        <fullName evidence="2">Uncharacterized protein</fullName>
    </submittedName>
</protein>
<evidence type="ECO:0000313" key="2">
    <source>
        <dbReference type="EMBL" id="KAK7312191.1"/>
    </source>
</evidence>
<dbReference type="PANTHER" id="PTHR31175">
    <property type="entry name" value="AUXIN-RESPONSIVE FAMILY PROTEIN"/>
    <property type="match status" value="1"/>
</dbReference>
<proteinExistence type="inferred from homology"/>
<comment type="caution">
    <text evidence="2">The sequence shown here is derived from an EMBL/GenBank/DDBJ whole genome shotgun (WGS) entry which is preliminary data.</text>
</comment>
<dbReference type="Pfam" id="PF02519">
    <property type="entry name" value="Auxin_inducible"/>
    <property type="match status" value="1"/>
</dbReference>
<reference evidence="2 3" key="1">
    <citation type="submission" date="2024-01" db="EMBL/GenBank/DDBJ databases">
        <title>The genomes of 5 underutilized Papilionoideae crops provide insights into root nodulation and disease resistanc.</title>
        <authorList>
            <person name="Jiang F."/>
        </authorList>
    </citation>
    <scope>NUCLEOTIDE SEQUENCE [LARGE SCALE GENOMIC DNA]</scope>
    <source>
        <strain evidence="2">LVBAO_FW01</strain>
        <tissue evidence="2">Leaves</tissue>
    </source>
</reference>
<dbReference type="AlphaFoldDB" id="A0AAN9K938"/>
<accession>A0AAN9K938</accession>
<organism evidence="2 3">
    <name type="scientific">Canavalia gladiata</name>
    <name type="common">Sword bean</name>
    <name type="synonym">Dolichos gladiatus</name>
    <dbReference type="NCBI Taxonomy" id="3824"/>
    <lineage>
        <taxon>Eukaryota</taxon>
        <taxon>Viridiplantae</taxon>
        <taxon>Streptophyta</taxon>
        <taxon>Embryophyta</taxon>
        <taxon>Tracheophyta</taxon>
        <taxon>Spermatophyta</taxon>
        <taxon>Magnoliopsida</taxon>
        <taxon>eudicotyledons</taxon>
        <taxon>Gunneridae</taxon>
        <taxon>Pentapetalae</taxon>
        <taxon>rosids</taxon>
        <taxon>fabids</taxon>
        <taxon>Fabales</taxon>
        <taxon>Fabaceae</taxon>
        <taxon>Papilionoideae</taxon>
        <taxon>50 kb inversion clade</taxon>
        <taxon>NPAAA clade</taxon>
        <taxon>indigoferoid/millettioid clade</taxon>
        <taxon>Phaseoleae</taxon>
        <taxon>Canavalia</taxon>
    </lineage>
</organism>
<dbReference type="InterPro" id="IPR003676">
    <property type="entry name" value="SAUR_fam"/>
</dbReference>
<dbReference type="PANTHER" id="PTHR31175:SF65">
    <property type="entry name" value="AUXIN-RESPONSIVE PROTEIN SAUR66-LIKE"/>
    <property type="match status" value="1"/>
</dbReference>
<sequence>MISSKKITHMAWKWQKQATKQRKKIIWQKSQENATKVWTKAEKGHFVVYSVDKRRFVLPLLYLKNNMLRELFKLAEEEYGLSSNVPLTLPCEGTIIEYVIMLIHRNVAKDLEEAVLMSIATRRCQFNLDLHHHQRITHQHLLCSH</sequence>
<dbReference type="EMBL" id="JAYMYQ010000009">
    <property type="protein sequence ID" value="KAK7312191.1"/>
    <property type="molecule type" value="Genomic_DNA"/>
</dbReference>
<keyword evidence="3" id="KW-1185">Reference proteome</keyword>
<dbReference type="GO" id="GO:0009733">
    <property type="term" value="P:response to auxin"/>
    <property type="evidence" value="ECO:0007669"/>
    <property type="project" value="InterPro"/>
</dbReference>
<name>A0AAN9K938_CANGL</name>
<comment type="similarity">
    <text evidence="1">Belongs to the ARG7 family.</text>
</comment>